<evidence type="ECO:0000256" key="3">
    <source>
        <dbReference type="ARBA" id="ARBA00022741"/>
    </source>
</evidence>
<dbReference type="InterPro" id="IPR015797">
    <property type="entry name" value="NUDIX_hydrolase-like_dom_sf"/>
</dbReference>
<keyword evidence="3" id="KW-0547">Nucleotide-binding</keyword>
<name>A0A1W0WF77_HYPEX</name>
<dbReference type="AlphaFoldDB" id="A0A1W0WF77"/>
<dbReference type="GO" id="GO:0000166">
    <property type="term" value="F:nucleotide binding"/>
    <property type="evidence" value="ECO:0007669"/>
    <property type="project" value="UniProtKB-KW"/>
</dbReference>
<dbReference type="InterPro" id="IPR051325">
    <property type="entry name" value="Nudix_hydrolase_domain"/>
</dbReference>
<dbReference type="InterPro" id="IPR020084">
    <property type="entry name" value="NUDIX_hydrolase_CS"/>
</dbReference>
<dbReference type="PRINTS" id="PR01405">
    <property type="entry name" value="TETRPHPHTASE"/>
</dbReference>
<organism evidence="7 8">
    <name type="scientific">Hypsibius exemplaris</name>
    <name type="common">Freshwater tardigrade</name>
    <dbReference type="NCBI Taxonomy" id="2072580"/>
    <lineage>
        <taxon>Eukaryota</taxon>
        <taxon>Metazoa</taxon>
        <taxon>Ecdysozoa</taxon>
        <taxon>Tardigrada</taxon>
        <taxon>Eutardigrada</taxon>
        <taxon>Parachela</taxon>
        <taxon>Hypsibioidea</taxon>
        <taxon>Hypsibiidae</taxon>
        <taxon>Hypsibius</taxon>
    </lineage>
</organism>
<dbReference type="PROSITE" id="PS51462">
    <property type="entry name" value="NUDIX"/>
    <property type="match status" value="1"/>
</dbReference>
<evidence type="ECO:0000259" key="6">
    <source>
        <dbReference type="PROSITE" id="PS51462"/>
    </source>
</evidence>
<dbReference type="OrthoDB" id="276276at2759"/>
<reference evidence="8" key="1">
    <citation type="submission" date="2017-01" db="EMBL/GenBank/DDBJ databases">
        <title>Comparative genomics of anhydrobiosis in the tardigrade Hypsibius dujardini.</title>
        <authorList>
            <person name="Yoshida Y."/>
            <person name="Koutsovoulos G."/>
            <person name="Laetsch D."/>
            <person name="Stevens L."/>
            <person name="Kumar S."/>
            <person name="Horikawa D."/>
            <person name="Ishino K."/>
            <person name="Komine S."/>
            <person name="Tomita M."/>
            <person name="Blaxter M."/>
            <person name="Arakawa K."/>
        </authorList>
    </citation>
    <scope>NUCLEOTIDE SEQUENCE [LARGE SCALE GENOMIC DNA]</scope>
    <source>
        <strain evidence="8">Z151</strain>
    </source>
</reference>
<dbReference type="Pfam" id="PF00293">
    <property type="entry name" value="NUDIX"/>
    <property type="match status" value="1"/>
</dbReference>
<dbReference type="InterPro" id="IPR000086">
    <property type="entry name" value="NUDIX_hydrolase_dom"/>
</dbReference>
<dbReference type="GO" id="GO:0006754">
    <property type="term" value="P:ATP biosynthetic process"/>
    <property type="evidence" value="ECO:0007669"/>
    <property type="project" value="TreeGrafter"/>
</dbReference>
<evidence type="ECO:0000256" key="2">
    <source>
        <dbReference type="ARBA" id="ARBA00018911"/>
    </source>
</evidence>
<feature type="domain" description="Nudix hydrolase" evidence="6">
    <location>
        <begin position="5"/>
        <end position="140"/>
    </location>
</feature>
<evidence type="ECO:0000313" key="7">
    <source>
        <dbReference type="EMBL" id="OQV13848.1"/>
    </source>
</evidence>
<dbReference type="CDD" id="cd03428">
    <property type="entry name" value="NUDIX_Ap4A_Nudt2"/>
    <property type="match status" value="1"/>
</dbReference>
<comment type="caution">
    <text evidence="7">The sequence shown here is derived from an EMBL/GenBank/DDBJ whole genome shotgun (WGS) entry which is preliminary data.</text>
</comment>
<dbReference type="PANTHER" id="PTHR21340">
    <property type="entry name" value="DIADENOSINE 5,5-P1,P4-TETRAPHOSPHATE PYROPHOSPHOHYDROLASE MUTT"/>
    <property type="match status" value="1"/>
</dbReference>
<dbReference type="SUPFAM" id="SSF55811">
    <property type="entry name" value="Nudix"/>
    <property type="match status" value="1"/>
</dbReference>
<dbReference type="Gene3D" id="3.90.79.10">
    <property type="entry name" value="Nucleoside Triphosphate Pyrophosphohydrolase"/>
    <property type="match status" value="1"/>
</dbReference>
<dbReference type="GO" id="GO:0006167">
    <property type="term" value="P:AMP biosynthetic process"/>
    <property type="evidence" value="ECO:0007669"/>
    <property type="project" value="TreeGrafter"/>
</dbReference>
<dbReference type="EMBL" id="MTYJ01000115">
    <property type="protein sequence ID" value="OQV13848.1"/>
    <property type="molecule type" value="Genomic_DNA"/>
</dbReference>
<evidence type="ECO:0000256" key="5">
    <source>
        <dbReference type="ARBA" id="ARBA00032644"/>
    </source>
</evidence>
<dbReference type="PANTHER" id="PTHR21340:SF0">
    <property type="entry name" value="BIS(5'-NUCLEOSYL)-TETRAPHOSPHATASE [ASYMMETRICAL]"/>
    <property type="match status" value="1"/>
</dbReference>
<dbReference type="PROSITE" id="PS00893">
    <property type="entry name" value="NUDIX_BOX"/>
    <property type="match status" value="1"/>
</dbReference>
<gene>
    <name evidence="7" type="ORF">BV898_11957</name>
</gene>
<keyword evidence="4" id="KW-0378">Hydrolase</keyword>
<dbReference type="GO" id="GO:0004081">
    <property type="term" value="F:bis(5'-nucleosyl)-tetraphosphatase (asymmetrical) activity"/>
    <property type="evidence" value="ECO:0007669"/>
    <property type="project" value="TreeGrafter"/>
</dbReference>
<comment type="similarity">
    <text evidence="1">Belongs to the Nudix hydrolase family.</text>
</comment>
<accession>A0A1W0WF77</accession>
<sequence>MPGPAKLQAAGIVVYKLVEGRILYLLLQTSYMKHHWTPPKGFVDDNEDILTTALRETQEEAGLSKADFVLDPTFKESFTYFDPSKQGNKTAHYFLARVADPAKVQVTLSGEHQDYKWLDRTEASQYAEHADMAELFRKAELFIHSQAL</sequence>
<evidence type="ECO:0000256" key="1">
    <source>
        <dbReference type="ARBA" id="ARBA00005582"/>
    </source>
</evidence>
<evidence type="ECO:0000313" key="8">
    <source>
        <dbReference type="Proteomes" id="UP000192578"/>
    </source>
</evidence>
<proteinExistence type="inferred from homology"/>
<dbReference type="Proteomes" id="UP000192578">
    <property type="component" value="Unassembled WGS sequence"/>
</dbReference>
<dbReference type="InterPro" id="IPR003565">
    <property type="entry name" value="Tetra_PHTase"/>
</dbReference>
<evidence type="ECO:0000256" key="4">
    <source>
        <dbReference type="ARBA" id="ARBA00022801"/>
    </source>
</evidence>
<protein>
    <recommendedName>
        <fullName evidence="2">Bis(5'-nucleosyl)-tetraphosphatase [asymmetrical]</fullName>
    </recommendedName>
    <alternativeName>
        <fullName evidence="5">Diadenosine 5',5'''-P1,P4-tetraphosphate asymmetrical hydrolase</fullName>
    </alternativeName>
</protein>
<keyword evidence="8" id="KW-1185">Reference proteome</keyword>